<dbReference type="GO" id="GO:0005886">
    <property type="term" value="C:plasma membrane"/>
    <property type="evidence" value="ECO:0007669"/>
    <property type="project" value="UniProtKB-SubCell"/>
</dbReference>
<dbReference type="AlphaFoldDB" id="A0A066UIA5"/>
<evidence type="ECO:0000313" key="11">
    <source>
        <dbReference type="Proteomes" id="UP000027219"/>
    </source>
</evidence>
<dbReference type="PANTHER" id="PTHR42925">
    <property type="entry name" value="MULTIDRUG AND TOXIN EFFLUX PROTEIN MATE FAMILY"/>
    <property type="match status" value="1"/>
</dbReference>
<keyword evidence="5 9" id="KW-0812">Transmembrane</keyword>
<feature type="transmembrane region" description="Helical" evidence="9">
    <location>
        <begin position="100"/>
        <end position="121"/>
    </location>
</feature>
<evidence type="ECO:0000256" key="9">
    <source>
        <dbReference type="SAM" id="Phobius"/>
    </source>
</evidence>
<keyword evidence="7 9" id="KW-0472">Membrane</keyword>
<dbReference type="NCBIfam" id="TIGR00797">
    <property type="entry name" value="matE"/>
    <property type="match status" value="1"/>
</dbReference>
<evidence type="ECO:0000256" key="1">
    <source>
        <dbReference type="ARBA" id="ARBA00004429"/>
    </source>
</evidence>
<dbReference type="InterPro" id="IPR047135">
    <property type="entry name" value="YsiQ"/>
</dbReference>
<evidence type="ECO:0000256" key="8">
    <source>
        <dbReference type="ARBA" id="ARBA00030855"/>
    </source>
</evidence>
<feature type="transmembrane region" description="Helical" evidence="9">
    <location>
        <begin position="200"/>
        <end position="222"/>
    </location>
</feature>
<name>A0A066UIA5_9VIBR</name>
<feature type="transmembrane region" description="Helical" evidence="9">
    <location>
        <begin position="66"/>
        <end position="88"/>
    </location>
</feature>
<evidence type="ECO:0000256" key="7">
    <source>
        <dbReference type="ARBA" id="ARBA00023136"/>
    </source>
</evidence>
<dbReference type="PIRSF" id="PIRSF006603">
    <property type="entry name" value="DinF"/>
    <property type="match status" value="1"/>
</dbReference>
<proteinExistence type="predicted"/>
<keyword evidence="3" id="KW-0813">Transport</keyword>
<feature type="transmembrane region" description="Helical" evidence="9">
    <location>
        <begin position="400"/>
        <end position="420"/>
    </location>
</feature>
<dbReference type="PANTHER" id="PTHR42925:SF2">
    <property type="entry name" value="NA+ DRIVEN MULTIDRUG EFFLUX PUMP"/>
    <property type="match status" value="1"/>
</dbReference>
<comment type="caution">
    <text evidence="10">The sequence shown here is derived from an EMBL/GenBank/DDBJ whole genome shotgun (WGS) entry which is preliminary data.</text>
</comment>
<feature type="transmembrane region" description="Helical" evidence="9">
    <location>
        <begin position="172"/>
        <end position="194"/>
    </location>
</feature>
<dbReference type="GO" id="GO:0042910">
    <property type="term" value="F:xenobiotic transmembrane transporter activity"/>
    <property type="evidence" value="ECO:0007669"/>
    <property type="project" value="InterPro"/>
</dbReference>
<keyword evidence="4" id="KW-1003">Cell membrane</keyword>
<feature type="transmembrane region" description="Helical" evidence="9">
    <location>
        <begin position="323"/>
        <end position="343"/>
    </location>
</feature>
<evidence type="ECO:0000256" key="5">
    <source>
        <dbReference type="ARBA" id="ARBA00022692"/>
    </source>
</evidence>
<dbReference type="EMBL" id="JFFR01000027">
    <property type="protein sequence ID" value="KDN27136.1"/>
    <property type="molecule type" value="Genomic_DNA"/>
</dbReference>
<dbReference type="InterPro" id="IPR002528">
    <property type="entry name" value="MATE_fam"/>
</dbReference>
<dbReference type="Pfam" id="PF01554">
    <property type="entry name" value="MatE"/>
    <property type="match status" value="2"/>
</dbReference>
<evidence type="ECO:0000256" key="2">
    <source>
        <dbReference type="ARBA" id="ARBA00013489"/>
    </source>
</evidence>
<feature type="transmembrane region" description="Helical" evidence="9">
    <location>
        <begin position="363"/>
        <end position="388"/>
    </location>
</feature>
<protein>
    <recommendedName>
        <fullName evidence="2">Multidrug resistance protein NorM</fullName>
    </recommendedName>
    <alternativeName>
        <fullName evidence="8">Na(+)/drug antiporter</fullName>
    </alternativeName>
</protein>
<sequence>MTTNINPNSNANHKPEHLLSRIIKLGLPVALQSALVAILALADVLMVSDFGMEAAAAVGIASKWHFVAIMIMAGLASANGTLVAQYWGKSDRKSARTVTSVAMTFGLKVLVPVTLVITLGAKLLMMLQTSDQSVIDLGATYLWYGFPVLLLTHIVIVTEASMRSSGDTVTPLILGAITIALNIALNFVLIQGAFGLPAMGVAGAALATTLARLIQVGMMYAYMRVKKHWLLTTESSIHRPSLWLSYRRLALPLTLNAVLWAVGTMAYQMIFGHMGTTELAVFSMLAPFESLCYSVFFGISVACSVLLGHSLGRDEFDQAMRMGLTFIKAVVGFGVLVGAALFIGKEHVLTWLNLDEAALYPLASPAITIMCFAVVIRMLNMVIINGIIRAGGDNPFCLRMDFIAMWMVGIPVCFYGAFIAGWDFKYIYGLMLVEEVVKLAICSHRYMSRRWINNLTISTEEPQTA</sequence>
<feature type="transmembrane region" description="Helical" evidence="9">
    <location>
        <begin position="25"/>
        <end position="46"/>
    </location>
</feature>
<feature type="transmembrane region" description="Helical" evidence="9">
    <location>
        <begin position="249"/>
        <end position="271"/>
    </location>
</feature>
<dbReference type="STRING" id="212667.VFDL14_19715"/>
<accession>A0A066UIA5</accession>
<reference evidence="10 11" key="1">
    <citation type="submission" date="2014-02" db="EMBL/GenBank/DDBJ databases">
        <title>Vibrio fortis Dalian14 Genome Sequencing.</title>
        <authorList>
            <person name="Wang Y."/>
            <person name="Song L."/>
            <person name="Liu G."/>
            <person name="Ding J."/>
        </authorList>
    </citation>
    <scope>NUCLEOTIDE SEQUENCE [LARGE SCALE GENOMIC DNA]</scope>
    <source>
        <strain evidence="10 11">Dalian14</strain>
    </source>
</reference>
<dbReference type="GO" id="GO:0015297">
    <property type="term" value="F:antiporter activity"/>
    <property type="evidence" value="ECO:0007669"/>
    <property type="project" value="InterPro"/>
</dbReference>
<feature type="transmembrane region" description="Helical" evidence="9">
    <location>
        <begin position="141"/>
        <end position="160"/>
    </location>
</feature>
<dbReference type="InterPro" id="IPR048279">
    <property type="entry name" value="MdtK-like"/>
</dbReference>
<feature type="transmembrane region" description="Helical" evidence="9">
    <location>
        <begin position="291"/>
        <end position="311"/>
    </location>
</feature>
<dbReference type="RefSeq" id="WP_032552497.1">
    <property type="nucleotide sequence ID" value="NZ_JFFR01000027.1"/>
</dbReference>
<gene>
    <name evidence="10" type="ORF">VFDL14_19715</name>
</gene>
<evidence type="ECO:0000313" key="10">
    <source>
        <dbReference type="EMBL" id="KDN27136.1"/>
    </source>
</evidence>
<evidence type="ECO:0000256" key="4">
    <source>
        <dbReference type="ARBA" id="ARBA00022475"/>
    </source>
</evidence>
<dbReference type="OrthoDB" id="9780160at2"/>
<dbReference type="Proteomes" id="UP000027219">
    <property type="component" value="Unassembled WGS sequence"/>
</dbReference>
<keyword evidence="6 9" id="KW-1133">Transmembrane helix</keyword>
<comment type="subcellular location">
    <subcellularLocation>
        <location evidence="1">Cell inner membrane</location>
        <topology evidence="1">Multi-pass membrane protein</topology>
    </subcellularLocation>
</comment>
<evidence type="ECO:0000256" key="6">
    <source>
        <dbReference type="ARBA" id="ARBA00022989"/>
    </source>
</evidence>
<keyword evidence="11" id="KW-1185">Reference proteome</keyword>
<organism evidence="10 11">
    <name type="scientific">Vibrio fortis</name>
    <dbReference type="NCBI Taxonomy" id="212667"/>
    <lineage>
        <taxon>Bacteria</taxon>
        <taxon>Pseudomonadati</taxon>
        <taxon>Pseudomonadota</taxon>
        <taxon>Gammaproteobacteria</taxon>
        <taxon>Vibrionales</taxon>
        <taxon>Vibrionaceae</taxon>
        <taxon>Vibrio</taxon>
    </lineage>
</organism>
<evidence type="ECO:0000256" key="3">
    <source>
        <dbReference type="ARBA" id="ARBA00022448"/>
    </source>
</evidence>